<dbReference type="STRING" id="546364.SAMN04489730_2796"/>
<evidence type="ECO:0000313" key="4">
    <source>
        <dbReference type="Proteomes" id="UP000182740"/>
    </source>
</evidence>
<evidence type="ECO:0000259" key="2">
    <source>
        <dbReference type="Pfam" id="PF13460"/>
    </source>
</evidence>
<evidence type="ECO:0000313" key="3">
    <source>
        <dbReference type="EMBL" id="SFW67923.1"/>
    </source>
</evidence>
<dbReference type="InterPro" id="IPR051604">
    <property type="entry name" value="Ergot_Alk_Oxidoreductase"/>
</dbReference>
<sequence>MSCWRPSPVATVAEVLVIGGTGTTGGRVVAGLRANGVTARAATRKPGEPGQVRFDWTDRATHADAVRGCSAVYLLAPVGEADPARLVEPFLRDALAAGVRRVVLLGSSAVTAETPGLGGLSRLVRAAPEWAVLRPSWFMQNFTGAHPVAQGVRDGEIVTATGDGRVAFVDAGDIAAVAVRALTDPEPHNTEHVLTGPSALSYAEAASVVSARLGRPVRHRAVSTAELTARLAASGMPADFAAVLAALDEDIRRGAEDRVTPAVEQVTGRPARAFATFVEEEIR</sequence>
<dbReference type="InterPro" id="IPR016040">
    <property type="entry name" value="NAD(P)-bd_dom"/>
</dbReference>
<dbReference type="Proteomes" id="UP000182740">
    <property type="component" value="Unassembled WGS sequence"/>
</dbReference>
<keyword evidence="4" id="KW-1185">Reference proteome</keyword>
<organism evidence="3 4">
    <name type="scientific">Amycolatopsis australiensis</name>
    <dbReference type="NCBI Taxonomy" id="546364"/>
    <lineage>
        <taxon>Bacteria</taxon>
        <taxon>Bacillati</taxon>
        <taxon>Actinomycetota</taxon>
        <taxon>Actinomycetes</taxon>
        <taxon>Pseudonocardiales</taxon>
        <taxon>Pseudonocardiaceae</taxon>
        <taxon>Amycolatopsis</taxon>
    </lineage>
</organism>
<dbReference type="Pfam" id="PF05368">
    <property type="entry name" value="NmrA"/>
    <property type="match status" value="1"/>
</dbReference>
<dbReference type="Gene3D" id="3.40.50.720">
    <property type="entry name" value="NAD(P)-binding Rossmann-like Domain"/>
    <property type="match status" value="1"/>
</dbReference>
<protein>
    <submittedName>
        <fullName evidence="3">Uncharacterized conserved protein YbjT, contains NAD(P)-binding and DUF2867 domains</fullName>
    </submittedName>
</protein>
<proteinExistence type="predicted"/>
<name>A0A1K1R7X2_9PSEU</name>
<dbReference type="InterPro" id="IPR008030">
    <property type="entry name" value="NmrA-like"/>
</dbReference>
<dbReference type="PANTHER" id="PTHR43162">
    <property type="match status" value="1"/>
</dbReference>
<feature type="domain" description="NAD(P)-binding" evidence="2">
    <location>
        <begin position="19"/>
        <end position="116"/>
    </location>
</feature>
<accession>A0A1K1R7X2</accession>
<evidence type="ECO:0000259" key="1">
    <source>
        <dbReference type="Pfam" id="PF05368"/>
    </source>
</evidence>
<dbReference type="InterPro" id="IPR036291">
    <property type="entry name" value="NAD(P)-bd_dom_sf"/>
</dbReference>
<feature type="domain" description="NmrA-like" evidence="1">
    <location>
        <begin position="132"/>
        <end position="246"/>
    </location>
</feature>
<dbReference type="EMBL" id="FPJG01000006">
    <property type="protein sequence ID" value="SFW67923.1"/>
    <property type="molecule type" value="Genomic_DNA"/>
</dbReference>
<dbReference type="AlphaFoldDB" id="A0A1K1R7X2"/>
<dbReference type="Gene3D" id="3.90.25.10">
    <property type="entry name" value="UDP-galactose 4-epimerase, domain 1"/>
    <property type="match status" value="1"/>
</dbReference>
<dbReference type="Pfam" id="PF13460">
    <property type="entry name" value="NAD_binding_10"/>
    <property type="match status" value="1"/>
</dbReference>
<gene>
    <name evidence="3" type="ORF">SAMN04489730_2796</name>
</gene>
<reference evidence="4" key="1">
    <citation type="submission" date="2016-11" db="EMBL/GenBank/DDBJ databases">
        <authorList>
            <person name="Varghese N."/>
            <person name="Submissions S."/>
        </authorList>
    </citation>
    <scope>NUCLEOTIDE SEQUENCE [LARGE SCALE GENOMIC DNA]</scope>
    <source>
        <strain evidence="4">DSM 44671</strain>
    </source>
</reference>
<dbReference type="PANTHER" id="PTHR43162:SF1">
    <property type="entry name" value="PRESTALK A DIFFERENTIATION PROTEIN A"/>
    <property type="match status" value="1"/>
</dbReference>
<dbReference type="SUPFAM" id="SSF51735">
    <property type="entry name" value="NAD(P)-binding Rossmann-fold domains"/>
    <property type="match status" value="1"/>
</dbReference>